<keyword evidence="2" id="KW-1185">Reference proteome</keyword>
<dbReference type="SUPFAM" id="SSF52058">
    <property type="entry name" value="L domain-like"/>
    <property type="match status" value="1"/>
</dbReference>
<gene>
    <name evidence="1" type="ORF">V6N11_019020</name>
</gene>
<proteinExistence type="predicted"/>
<evidence type="ECO:0000313" key="1">
    <source>
        <dbReference type="EMBL" id="KAK9006686.1"/>
    </source>
</evidence>
<accession>A0ABR2R169</accession>
<dbReference type="Gene3D" id="3.80.10.10">
    <property type="entry name" value="Ribonuclease Inhibitor"/>
    <property type="match status" value="1"/>
</dbReference>
<sequence>MMPHRVIDLEFLARTYRRGIIVSGKNLRGYNPSEHRNLIHNNFYGSIPDQLLNTTLLHNMFLYANNLSSSLLPSICKLPRLQNLDLSNNSPSGSLPENLKNYKQLQSCTGKAKFGDNNKGKLCSACSFACIIGYRNDDSEFKDNEKGERLGKPEGELVAIDKGFSFELDELLRASAYVLGKSRPRIVYIVVLGNGIPVVVR</sequence>
<dbReference type="InterPro" id="IPR046959">
    <property type="entry name" value="PRK1-6/SRF4-like"/>
</dbReference>
<dbReference type="Proteomes" id="UP001396334">
    <property type="component" value="Unassembled WGS sequence"/>
</dbReference>
<protein>
    <submittedName>
        <fullName evidence="1">Uncharacterized protein</fullName>
    </submittedName>
</protein>
<organism evidence="1 2">
    <name type="scientific">Hibiscus sabdariffa</name>
    <name type="common">roselle</name>
    <dbReference type="NCBI Taxonomy" id="183260"/>
    <lineage>
        <taxon>Eukaryota</taxon>
        <taxon>Viridiplantae</taxon>
        <taxon>Streptophyta</taxon>
        <taxon>Embryophyta</taxon>
        <taxon>Tracheophyta</taxon>
        <taxon>Spermatophyta</taxon>
        <taxon>Magnoliopsida</taxon>
        <taxon>eudicotyledons</taxon>
        <taxon>Gunneridae</taxon>
        <taxon>Pentapetalae</taxon>
        <taxon>rosids</taxon>
        <taxon>malvids</taxon>
        <taxon>Malvales</taxon>
        <taxon>Malvaceae</taxon>
        <taxon>Malvoideae</taxon>
        <taxon>Hibiscus</taxon>
    </lineage>
</organism>
<dbReference type="PANTHER" id="PTHR48007">
    <property type="entry name" value="LEUCINE-RICH REPEAT RECEPTOR-LIKE PROTEIN KINASE PXC1"/>
    <property type="match status" value="1"/>
</dbReference>
<evidence type="ECO:0000313" key="2">
    <source>
        <dbReference type="Proteomes" id="UP001396334"/>
    </source>
</evidence>
<name>A0ABR2R169_9ROSI</name>
<dbReference type="InterPro" id="IPR032675">
    <property type="entry name" value="LRR_dom_sf"/>
</dbReference>
<dbReference type="PANTHER" id="PTHR48007:SF36">
    <property type="entry name" value="RECEPTOR PROTEIN KINASE-LIKE PROTEIN ZAR1"/>
    <property type="match status" value="1"/>
</dbReference>
<reference evidence="1 2" key="1">
    <citation type="journal article" date="2024" name="G3 (Bethesda)">
        <title>Genome assembly of Hibiscus sabdariffa L. provides insights into metabolisms of medicinal natural products.</title>
        <authorList>
            <person name="Kim T."/>
        </authorList>
    </citation>
    <scope>NUCLEOTIDE SEQUENCE [LARGE SCALE GENOMIC DNA]</scope>
    <source>
        <strain evidence="1">TK-2024</strain>
        <tissue evidence="1">Old leaves</tissue>
    </source>
</reference>
<dbReference type="EMBL" id="JBBPBN010000028">
    <property type="protein sequence ID" value="KAK9006686.1"/>
    <property type="molecule type" value="Genomic_DNA"/>
</dbReference>
<comment type="caution">
    <text evidence="1">The sequence shown here is derived from an EMBL/GenBank/DDBJ whole genome shotgun (WGS) entry which is preliminary data.</text>
</comment>